<dbReference type="Proteomes" id="UP001497497">
    <property type="component" value="Unassembled WGS sequence"/>
</dbReference>
<evidence type="ECO:0000313" key="4">
    <source>
        <dbReference type="Proteomes" id="UP001497497"/>
    </source>
</evidence>
<comment type="caution">
    <text evidence="3">The sequence shown here is derived from an EMBL/GenBank/DDBJ whole genome shotgun (WGS) entry which is preliminary data.</text>
</comment>
<reference evidence="3 4" key="1">
    <citation type="submission" date="2024-04" db="EMBL/GenBank/DDBJ databases">
        <authorList>
            <consortium name="Genoscope - CEA"/>
            <person name="William W."/>
        </authorList>
    </citation>
    <scope>NUCLEOTIDE SEQUENCE [LARGE SCALE GENOMIC DNA]</scope>
</reference>
<evidence type="ECO:0000256" key="2">
    <source>
        <dbReference type="SAM" id="MobiDB-lite"/>
    </source>
</evidence>
<sequence length="320" mass="36722">MDSEKSSHKKDMDNAVSENPEAAPGDWIKELFAPIYDFDAIVAAGKDGYKLEESKIRRAPILDPQTVREVFEKVHQRIVDAEKQKLKEIDEKKQVELDKKIDPRKSSIWDTDEIDMLRKVYKSAKAEITKLEVALREQVSHNTSLEATVTRQRKEIEQLKGQLSEAKKSNSRLVIHRDSLQKDLAVLEVKLSALTDMWHDIEAEKVKAMEDAKSGHMALDKERLTRQNLESQLLQAANNALREKALIEKNMATKYEIEICDLQEVVRDLTAELQEERKLHAAAKRGLDHLRKHFSSLPLNNLIPPNAVFKDDVQYIDHCS</sequence>
<keyword evidence="4" id="KW-1185">Reference proteome</keyword>
<evidence type="ECO:0000256" key="1">
    <source>
        <dbReference type="SAM" id="Coils"/>
    </source>
</evidence>
<name>A0AAV2I799_LYMST</name>
<organism evidence="3 4">
    <name type="scientific">Lymnaea stagnalis</name>
    <name type="common">Great pond snail</name>
    <name type="synonym">Helix stagnalis</name>
    <dbReference type="NCBI Taxonomy" id="6523"/>
    <lineage>
        <taxon>Eukaryota</taxon>
        <taxon>Metazoa</taxon>
        <taxon>Spiralia</taxon>
        <taxon>Lophotrochozoa</taxon>
        <taxon>Mollusca</taxon>
        <taxon>Gastropoda</taxon>
        <taxon>Heterobranchia</taxon>
        <taxon>Euthyneura</taxon>
        <taxon>Panpulmonata</taxon>
        <taxon>Hygrophila</taxon>
        <taxon>Lymnaeoidea</taxon>
        <taxon>Lymnaeidae</taxon>
        <taxon>Lymnaea</taxon>
    </lineage>
</organism>
<protein>
    <submittedName>
        <fullName evidence="3">Uncharacterized protein</fullName>
    </submittedName>
</protein>
<feature type="coiled-coil region" evidence="1">
    <location>
        <begin position="114"/>
        <end position="239"/>
    </location>
</feature>
<gene>
    <name evidence="3" type="ORF">GSLYS_00015698001</name>
</gene>
<evidence type="ECO:0000313" key="3">
    <source>
        <dbReference type="EMBL" id="CAL1542092.1"/>
    </source>
</evidence>
<dbReference type="EMBL" id="CAXITT010000469">
    <property type="protein sequence ID" value="CAL1542092.1"/>
    <property type="molecule type" value="Genomic_DNA"/>
</dbReference>
<proteinExistence type="predicted"/>
<feature type="compositionally biased region" description="Basic and acidic residues" evidence="2">
    <location>
        <begin position="1"/>
        <end position="13"/>
    </location>
</feature>
<keyword evidence="1" id="KW-0175">Coiled coil</keyword>
<dbReference type="AlphaFoldDB" id="A0AAV2I799"/>
<accession>A0AAV2I799</accession>
<feature type="region of interest" description="Disordered" evidence="2">
    <location>
        <begin position="1"/>
        <end position="23"/>
    </location>
</feature>
<dbReference type="SUPFAM" id="SSF90257">
    <property type="entry name" value="Myosin rod fragments"/>
    <property type="match status" value="1"/>
</dbReference>